<dbReference type="CDD" id="cd07067">
    <property type="entry name" value="HP_PGM_like"/>
    <property type="match status" value="1"/>
</dbReference>
<dbReference type="PANTHER" id="PTHR48100:SF54">
    <property type="entry name" value="PHOSPHATASE SPAC5H10.03-RELATED"/>
    <property type="match status" value="1"/>
</dbReference>
<dbReference type="GO" id="GO:0005737">
    <property type="term" value="C:cytoplasm"/>
    <property type="evidence" value="ECO:0007669"/>
    <property type="project" value="TreeGrafter"/>
</dbReference>
<organism evidence="1 2">
    <name type="scientific">Spizellomyces punctatus (strain DAOM BR117)</name>
    <dbReference type="NCBI Taxonomy" id="645134"/>
    <lineage>
        <taxon>Eukaryota</taxon>
        <taxon>Fungi</taxon>
        <taxon>Fungi incertae sedis</taxon>
        <taxon>Chytridiomycota</taxon>
        <taxon>Chytridiomycota incertae sedis</taxon>
        <taxon>Chytridiomycetes</taxon>
        <taxon>Spizellomycetales</taxon>
        <taxon>Spizellomycetaceae</taxon>
        <taxon>Spizellomyces</taxon>
    </lineage>
</organism>
<dbReference type="SMART" id="SM00855">
    <property type="entry name" value="PGAM"/>
    <property type="match status" value="1"/>
</dbReference>
<dbReference type="OMA" id="HGCFLHF"/>
<keyword evidence="2" id="KW-1185">Reference proteome</keyword>
<evidence type="ECO:0000313" key="2">
    <source>
        <dbReference type="Proteomes" id="UP000053201"/>
    </source>
</evidence>
<name>A0A0L0H9A8_SPIPD</name>
<dbReference type="InterPro" id="IPR050275">
    <property type="entry name" value="PGM_Phosphatase"/>
</dbReference>
<dbReference type="VEuPathDB" id="FungiDB:SPPG_06779"/>
<dbReference type="AlphaFoldDB" id="A0A0L0H9A8"/>
<dbReference type="EMBL" id="KQ257462">
    <property type="protein sequence ID" value="KNC97782.1"/>
    <property type="molecule type" value="Genomic_DNA"/>
</dbReference>
<dbReference type="GeneID" id="27690057"/>
<dbReference type="PANTHER" id="PTHR48100">
    <property type="entry name" value="BROAD-SPECIFICITY PHOSPHATASE YOR283W-RELATED"/>
    <property type="match status" value="1"/>
</dbReference>
<sequence length="241" mass="26703">MSPATSNGQTLSPPIIHLVRHAQGWHNVDDDSTIKDPTLTPSGENQAHTLASQFPYHDQITHIICSPMKRTIQTTLLGFKPALDRGVQVTVLPEFQECGDWPADTGTDRSLLEKEFGRPGWDFRGVVDGWNSKSGKWASDHPSLVARAREARRILKSIKGQHIVVVTHGAFLHYLTEDWSDFKSGHGTGYANAEYRSFAFVPGTNGNDSIAEIEESRIRRTGTEHGLGKAETRELKATHVI</sequence>
<dbReference type="eggNOG" id="KOG4754">
    <property type="taxonomic scope" value="Eukaryota"/>
</dbReference>
<dbReference type="FunCoup" id="A0A0L0H9A8">
    <property type="interactions" value="283"/>
</dbReference>
<accession>A0A0L0H9A8</accession>
<proteinExistence type="predicted"/>
<dbReference type="Gene3D" id="3.40.50.1240">
    <property type="entry name" value="Phosphoglycerate mutase-like"/>
    <property type="match status" value="1"/>
</dbReference>
<dbReference type="Proteomes" id="UP000053201">
    <property type="component" value="Unassembled WGS sequence"/>
</dbReference>
<evidence type="ECO:0008006" key="3">
    <source>
        <dbReference type="Google" id="ProtNLM"/>
    </source>
</evidence>
<dbReference type="OrthoDB" id="2140325at2759"/>
<dbReference type="SUPFAM" id="SSF53254">
    <property type="entry name" value="Phosphoglycerate mutase-like"/>
    <property type="match status" value="1"/>
</dbReference>
<dbReference type="InterPro" id="IPR013078">
    <property type="entry name" value="His_Pase_superF_clade-1"/>
</dbReference>
<protein>
    <recommendedName>
        <fullName evidence="3">Phosphoglycerate mutase</fullName>
    </recommendedName>
</protein>
<dbReference type="RefSeq" id="XP_016605822.1">
    <property type="nucleotide sequence ID" value="XM_016754978.1"/>
</dbReference>
<gene>
    <name evidence="1" type="ORF">SPPG_06779</name>
</gene>
<dbReference type="GO" id="GO:0016791">
    <property type="term" value="F:phosphatase activity"/>
    <property type="evidence" value="ECO:0007669"/>
    <property type="project" value="TreeGrafter"/>
</dbReference>
<dbReference type="InParanoid" id="A0A0L0H9A8"/>
<evidence type="ECO:0000313" key="1">
    <source>
        <dbReference type="EMBL" id="KNC97782.1"/>
    </source>
</evidence>
<dbReference type="Pfam" id="PF00300">
    <property type="entry name" value="His_Phos_1"/>
    <property type="match status" value="1"/>
</dbReference>
<dbReference type="InterPro" id="IPR029033">
    <property type="entry name" value="His_PPase_superfam"/>
</dbReference>
<reference evidence="1 2" key="1">
    <citation type="submission" date="2009-08" db="EMBL/GenBank/DDBJ databases">
        <title>The Genome Sequence of Spizellomyces punctatus strain DAOM BR117.</title>
        <authorList>
            <consortium name="The Broad Institute Genome Sequencing Platform"/>
            <person name="Russ C."/>
            <person name="Cuomo C."/>
            <person name="Shea T."/>
            <person name="Young S.K."/>
            <person name="Zeng Q."/>
            <person name="Koehrsen M."/>
            <person name="Haas B."/>
            <person name="Borodovsky M."/>
            <person name="Guigo R."/>
            <person name="Alvarado L."/>
            <person name="Berlin A."/>
            <person name="Bochicchio J."/>
            <person name="Borenstein D."/>
            <person name="Chapman S."/>
            <person name="Chen Z."/>
            <person name="Engels R."/>
            <person name="Freedman E."/>
            <person name="Gellesch M."/>
            <person name="Goldberg J."/>
            <person name="Griggs A."/>
            <person name="Gujja S."/>
            <person name="Heiman D."/>
            <person name="Hepburn T."/>
            <person name="Howarth C."/>
            <person name="Jen D."/>
            <person name="Larson L."/>
            <person name="Lewis B."/>
            <person name="Mehta T."/>
            <person name="Park D."/>
            <person name="Pearson M."/>
            <person name="Roberts A."/>
            <person name="Saif S."/>
            <person name="Shenoy N."/>
            <person name="Sisk P."/>
            <person name="Stolte C."/>
            <person name="Sykes S."/>
            <person name="Thomson T."/>
            <person name="Walk T."/>
            <person name="White J."/>
            <person name="Yandava C."/>
            <person name="Burger G."/>
            <person name="Gray M.W."/>
            <person name="Holland P.W.H."/>
            <person name="King N."/>
            <person name="Lang F.B.F."/>
            <person name="Roger A.J."/>
            <person name="Ruiz-Trillo I."/>
            <person name="Lander E."/>
            <person name="Nusbaum C."/>
        </authorList>
    </citation>
    <scope>NUCLEOTIDE SEQUENCE [LARGE SCALE GENOMIC DNA]</scope>
    <source>
        <strain evidence="1 2">DAOM BR117</strain>
    </source>
</reference>